<protein>
    <submittedName>
        <fullName evidence="1">3-hydroxyisobutyryl-coenzyme A hydrolase</fullName>
    </submittedName>
</protein>
<dbReference type="EMBL" id="MU117966">
    <property type="protein sequence ID" value="KAF9652921.1"/>
    <property type="molecule type" value="Genomic_DNA"/>
</dbReference>
<proteinExistence type="predicted"/>
<dbReference type="Proteomes" id="UP000886501">
    <property type="component" value="Unassembled WGS sequence"/>
</dbReference>
<organism evidence="1 2">
    <name type="scientific">Thelephora ganbajun</name>
    <name type="common">Ganba fungus</name>
    <dbReference type="NCBI Taxonomy" id="370292"/>
    <lineage>
        <taxon>Eukaryota</taxon>
        <taxon>Fungi</taxon>
        <taxon>Dikarya</taxon>
        <taxon>Basidiomycota</taxon>
        <taxon>Agaricomycotina</taxon>
        <taxon>Agaricomycetes</taxon>
        <taxon>Thelephorales</taxon>
        <taxon>Thelephoraceae</taxon>
        <taxon>Thelephora</taxon>
    </lineage>
</organism>
<keyword evidence="2" id="KW-1185">Reference proteome</keyword>
<evidence type="ECO:0000313" key="2">
    <source>
        <dbReference type="Proteomes" id="UP000886501"/>
    </source>
</evidence>
<reference evidence="1" key="2">
    <citation type="journal article" date="2020" name="Nat. Commun.">
        <title>Large-scale genome sequencing of mycorrhizal fungi provides insights into the early evolution of symbiotic traits.</title>
        <authorList>
            <person name="Miyauchi S."/>
            <person name="Kiss E."/>
            <person name="Kuo A."/>
            <person name="Drula E."/>
            <person name="Kohler A."/>
            <person name="Sanchez-Garcia M."/>
            <person name="Morin E."/>
            <person name="Andreopoulos B."/>
            <person name="Barry K.W."/>
            <person name="Bonito G."/>
            <person name="Buee M."/>
            <person name="Carver A."/>
            <person name="Chen C."/>
            <person name="Cichocki N."/>
            <person name="Clum A."/>
            <person name="Culley D."/>
            <person name="Crous P.W."/>
            <person name="Fauchery L."/>
            <person name="Girlanda M."/>
            <person name="Hayes R.D."/>
            <person name="Keri Z."/>
            <person name="LaButti K."/>
            <person name="Lipzen A."/>
            <person name="Lombard V."/>
            <person name="Magnuson J."/>
            <person name="Maillard F."/>
            <person name="Murat C."/>
            <person name="Nolan M."/>
            <person name="Ohm R.A."/>
            <person name="Pangilinan J."/>
            <person name="Pereira M.F."/>
            <person name="Perotto S."/>
            <person name="Peter M."/>
            <person name="Pfister S."/>
            <person name="Riley R."/>
            <person name="Sitrit Y."/>
            <person name="Stielow J.B."/>
            <person name="Szollosi G."/>
            <person name="Zifcakova L."/>
            <person name="Stursova M."/>
            <person name="Spatafora J.W."/>
            <person name="Tedersoo L."/>
            <person name="Vaario L.M."/>
            <person name="Yamada A."/>
            <person name="Yan M."/>
            <person name="Wang P."/>
            <person name="Xu J."/>
            <person name="Bruns T."/>
            <person name="Baldrian P."/>
            <person name="Vilgalys R."/>
            <person name="Dunand C."/>
            <person name="Henrissat B."/>
            <person name="Grigoriev I.V."/>
            <person name="Hibbett D."/>
            <person name="Nagy L.G."/>
            <person name="Martin F.M."/>
        </authorList>
    </citation>
    <scope>NUCLEOTIDE SEQUENCE</scope>
    <source>
        <strain evidence="1">P2</strain>
    </source>
</reference>
<reference evidence="1" key="1">
    <citation type="submission" date="2019-10" db="EMBL/GenBank/DDBJ databases">
        <authorList>
            <consortium name="DOE Joint Genome Institute"/>
            <person name="Kuo A."/>
            <person name="Miyauchi S."/>
            <person name="Kiss E."/>
            <person name="Drula E."/>
            <person name="Kohler A."/>
            <person name="Sanchez-Garcia M."/>
            <person name="Andreopoulos B."/>
            <person name="Barry K.W."/>
            <person name="Bonito G."/>
            <person name="Buee M."/>
            <person name="Carver A."/>
            <person name="Chen C."/>
            <person name="Cichocki N."/>
            <person name="Clum A."/>
            <person name="Culley D."/>
            <person name="Crous P.W."/>
            <person name="Fauchery L."/>
            <person name="Girlanda M."/>
            <person name="Hayes R."/>
            <person name="Keri Z."/>
            <person name="Labutti K."/>
            <person name="Lipzen A."/>
            <person name="Lombard V."/>
            <person name="Magnuson J."/>
            <person name="Maillard F."/>
            <person name="Morin E."/>
            <person name="Murat C."/>
            <person name="Nolan M."/>
            <person name="Ohm R."/>
            <person name="Pangilinan J."/>
            <person name="Pereira M."/>
            <person name="Perotto S."/>
            <person name="Peter M."/>
            <person name="Riley R."/>
            <person name="Sitrit Y."/>
            <person name="Stielow B."/>
            <person name="Szollosi G."/>
            <person name="Zifcakova L."/>
            <person name="Stursova M."/>
            <person name="Spatafora J.W."/>
            <person name="Tedersoo L."/>
            <person name="Vaario L.-M."/>
            <person name="Yamada A."/>
            <person name="Yan M."/>
            <person name="Wang P."/>
            <person name="Xu J."/>
            <person name="Bruns T."/>
            <person name="Baldrian P."/>
            <person name="Vilgalys R."/>
            <person name="Henrissat B."/>
            <person name="Grigoriev I.V."/>
            <person name="Hibbett D."/>
            <person name="Nagy L.G."/>
            <person name="Martin F.M."/>
        </authorList>
    </citation>
    <scope>NUCLEOTIDE SEQUENCE</scope>
    <source>
        <strain evidence="1">P2</strain>
    </source>
</reference>
<sequence length="490" mass="53476">MLARTLRARSLQSSVAAATWRTSQIARHMTPTPSQVSEEAPVLFESNGSVRSYILNRPKKLNALDITMLGLLKPKIQEWNESSLCGLVVGKGVGRAFCAGGDVADVIANAADGKTRHKAVNYFKSEFEVDYMLASIYKPYVAVMDGITMGGGVGLSGMAPFRIATETTVFAMPETKIGYAPDVGANYFLNRLDGELGAYLALTGEALKGRAVFMHGLATHYMPQRRIPALLEALASLEKPTMEMINSTIEQSYYEPEASEPPIALTGSVRVALDSAFSEKSIEKIIESLENYVQSSDEQVKAWATSTLEALDLRSPTSLRVALFALRKNKNGGLIDALRTELDIATALCNGASPDFATGVTAVLSKTPGRPDWQPSTLAEVSEESIIQDFFSPSSKYLDAKPEFNPPAGFDKPKHPMRFALPSQESIRLYVTQDTPGSGGLAVTRDQALQYFEQQTKGKGGVRDKVSEVLDRMCEEEIGDDGKDWLRWKH</sequence>
<evidence type="ECO:0000313" key="1">
    <source>
        <dbReference type="EMBL" id="KAF9652921.1"/>
    </source>
</evidence>
<keyword evidence="1" id="KW-0378">Hydrolase</keyword>
<name>A0ACB6ZUW4_THEGA</name>
<comment type="caution">
    <text evidence="1">The sequence shown here is derived from an EMBL/GenBank/DDBJ whole genome shotgun (WGS) entry which is preliminary data.</text>
</comment>
<gene>
    <name evidence="1" type="ORF">BDM02DRAFT_3153460</name>
</gene>
<accession>A0ACB6ZUW4</accession>